<evidence type="ECO:0000313" key="2">
    <source>
        <dbReference type="EMBL" id="GAA0942260.1"/>
    </source>
</evidence>
<dbReference type="Proteomes" id="UP001500665">
    <property type="component" value="Unassembled WGS sequence"/>
</dbReference>
<organism evidence="2 3">
    <name type="scientific">Actinocorallia libanotica</name>
    <dbReference type="NCBI Taxonomy" id="46162"/>
    <lineage>
        <taxon>Bacteria</taxon>
        <taxon>Bacillati</taxon>
        <taxon>Actinomycetota</taxon>
        <taxon>Actinomycetes</taxon>
        <taxon>Streptosporangiales</taxon>
        <taxon>Thermomonosporaceae</taxon>
        <taxon>Actinocorallia</taxon>
    </lineage>
</organism>
<proteinExistence type="predicted"/>
<dbReference type="EMBL" id="BAAAHH010000003">
    <property type="protein sequence ID" value="GAA0942260.1"/>
    <property type="molecule type" value="Genomic_DNA"/>
</dbReference>
<name>A0ABN1QH03_9ACTN</name>
<gene>
    <name evidence="2" type="ORF">GCM10009550_13330</name>
</gene>
<dbReference type="InterPro" id="IPR007047">
    <property type="entry name" value="Flp_Fap"/>
</dbReference>
<evidence type="ECO:0000256" key="1">
    <source>
        <dbReference type="SAM" id="Phobius"/>
    </source>
</evidence>
<dbReference type="Pfam" id="PF04964">
    <property type="entry name" value="Flp_Fap"/>
    <property type="match status" value="1"/>
</dbReference>
<protein>
    <recommendedName>
        <fullName evidence="4">Pilus assembly protein Flp/PilA</fullName>
    </recommendedName>
</protein>
<keyword evidence="1" id="KW-0812">Transmembrane</keyword>
<accession>A0ABN1QH03</accession>
<sequence>MISQAVILLQSGYRALLERGEELSRDRGATAVEYALIVSLIAVAIVAIVATLGETIVDIFTNVNDEITPEAPAAP</sequence>
<keyword evidence="3" id="KW-1185">Reference proteome</keyword>
<evidence type="ECO:0008006" key="4">
    <source>
        <dbReference type="Google" id="ProtNLM"/>
    </source>
</evidence>
<dbReference type="RefSeq" id="WP_344237833.1">
    <property type="nucleotide sequence ID" value="NZ_BAAAHH010000003.1"/>
</dbReference>
<reference evidence="2 3" key="1">
    <citation type="journal article" date="2019" name="Int. J. Syst. Evol. Microbiol.">
        <title>The Global Catalogue of Microorganisms (GCM) 10K type strain sequencing project: providing services to taxonomists for standard genome sequencing and annotation.</title>
        <authorList>
            <consortium name="The Broad Institute Genomics Platform"/>
            <consortium name="The Broad Institute Genome Sequencing Center for Infectious Disease"/>
            <person name="Wu L."/>
            <person name="Ma J."/>
        </authorList>
    </citation>
    <scope>NUCLEOTIDE SEQUENCE [LARGE SCALE GENOMIC DNA]</scope>
    <source>
        <strain evidence="2 3">JCM 10696</strain>
    </source>
</reference>
<feature type="transmembrane region" description="Helical" evidence="1">
    <location>
        <begin position="34"/>
        <end position="53"/>
    </location>
</feature>
<evidence type="ECO:0000313" key="3">
    <source>
        <dbReference type="Proteomes" id="UP001500665"/>
    </source>
</evidence>
<keyword evidence="1" id="KW-0472">Membrane</keyword>
<keyword evidence="1" id="KW-1133">Transmembrane helix</keyword>
<comment type="caution">
    <text evidence="2">The sequence shown here is derived from an EMBL/GenBank/DDBJ whole genome shotgun (WGS) entry which is preliminary data.</text>
</comment>